<reference evidence="1 2" key="1">
    <citation type="submission" date="2023-01" db="EMBL/GenBank/DDBJ databases">
        <authorList>
            <person name="Whitehead M."/>
        </authorList>
    </citation>
    <scope>NUCLEOTIDE SEQUENCE [LARGE SCALE GENOMIC DNA]</scope>
</reference>
<evidence type="ECO:0000313" key="1">
    <source>
        <dbReference type="EMBL" id="CAI6373782.1"/>
    </source>
</evidence>
<proteinExistence type="predicted"/>
<protein>
    <recommendedName>
        <fullName evidence="3">MADF domain-containing protein</fullName>
    </recommendedName>
</protein>
<keyword evidence="2" id="KW-1185">Reference proteome</keyword>
<dbReference type="Proteomes" id="UP001160148">
    <property type="component" value="Unassembled WGS sequence"/>
</dbReference>
<gene>
    <name evidence="1" type="ORF">MEUPH1_LOCUS27484</name>
</gene>
<comment type="caution">
    <text evidence="1">The sequence shown here is derived from an EMBL/GenBank/DDBJ whole genome shotgun (WGS) entry which is preliminary data.</text>
</comment>
<sequence length="71" mass="8558">MPFDTEQFILEIQQNNCIWDKQAKSHHDLQQLHVGWTNVAKTCSEKFEELDDSKKAEKRQKKVRFHIIIYL</sequence>
<evidence type="ECO:0000313" key="2">
    <source>
        <dbReference type="Proteomes" id="UP001160148"/>
    </source>
</evidence>
<organism evidence="1 2">
    <name type="scientific">Macrosiphum euphorbiae</name>
    <name type="common">potato aphid</name>
    <dbReference type="NCBI Taxonomy" id="13131"/>
    <lineage>
        <taxon>Eukaryota</taxon>
        <taxon>Metazoa</taxon>
        <taxon>Ecdysozoa</taxon>
        <taxon>Arthropoda</taxon>
        <taxon>Hexapoda</taxon>
        <taxon>Insecta</taxon>
        <taxon>Pterygota</taxon>
        <taxon>Neoptera</taxon>
        <taxon>Paraneoptera</taxon>
        <taxon>Hemiptera</taxon>
        <taxon>Sternorrhyncha</taxon>
        <taxon>Aphidomorpha</taxon>
        <taxon>Aphidoidea</taxon>
        <taxon>Aphididae</taxon>
        <taxon>Macrosiphini</taxon>
        <taxon>Macrosiphum</taxon>
    </lineage>
</organism>
<name>A0AAV0Y291_9HEMI</name>
<evidence type="ECO:0008006" key="3">
    <source>
        <dbReference type="Google" id="ProtNLM"/>
    </source>
</evidence>
<accession>A0AAV0Y291</accession>
<dbReference type="AlphaFoldDB" id="A0AAV0Y291"/>
<dbReference type="EMBL" id="CARXXK010001128">
    <property type="protein sequence ID" value="CAI6373782.1"/>
    <property type="molecule type" value="Genomic_DNA"/>
</dbReference>